<organism evidence="1 2">
    <name type="scientific">Aspergillus granulosus</name>
    <dbReference type="NCBI Taxonomy" id="176169"/>
    <lineage>
        <taxon>Eukaryota</taxon>
        <taxon>Fungi</taxon>
        <taxon>Dikarya</taxon>
        <taxon>Ascomycota</taxon>
        <taxon>Pezizomycotina</taxon>
        <taxon>Eurotiomycetes</taxon>
        <taxon>Eurotiomycetidae</taxon>
        <taxon>Eurotiales</taxon>
        <taxon>Aspergillaceae</taxon>
        <taxon>Aspergillus</taxon>
        <taxon>Aspergillus subgen. Nidulantes</taxon>
    </lineage>
</organism>
<dbReference type="EMBL" id="JBFXLT010000111">
    <property type="protein sequence ID" value="KAL2808473.1"/>
    <property type="molecule type" value="Genomic_DNA"/>
</dbReference>
<proteinExistence type="predicted"/>
<evidence type="ECO:0000313" key="2">
    <source>
        <dbReference type="Proteomes" id="UP001610334"/>
    </source>
</evidence>
<keyword evidence="2" id="KW-1185">Reference proteome</keyword>
<reference evidence="1 2" key="1">
    <citation type="submission" date="2024-07" db="EMBL/GenBank/DDBJ databases">
        <title>Section-level genome sequencing and comparative genomics of Aspergillus sections Usti and Cavernicolus.</title>
        <authorList>
            <consortium name="Lawrence Berkeley National Laboratory"/>
            <person name="Nybo J.L."/>
            <person name="Vesth T.C."/>
            <person name="Theobald S."/>
            <person name="Frisvad J.C."/>
            <person name="Larsen T.O."/>
            <person name="Kjaerboelling I."/>
            <person name="Rothschild-Mancinelli K."/>
            <person name="Lyhne E.K."/>
            <person name="Kogle M.E."/>
            <person name="Barry K."/>
            <person name="Clum A."/>
            <person name="Na H."/>
            <person name="Ledsgaard L."/>
            <person name="Lin J."/>
            <person name="Lipzen A."/>
            <person name="Kuo A."/>
            <person name="Riley R."/>
            <person name="Mondo S."/>
            <person name="Labutti K."/>
            <person name="Haridas S."/>
            <person name="Pangalinan J."/>
            <person name="Salamov A.A."/>
            <person name="Simmons B.A."/>
            <person name="Magnuson J.K."/>
            <person name="Chen J."/>
            <person name="Drula E."/>
            <person name="Henrissat B."/>
            <person name="Wiebenga A."/>
            <person name="Lubbers R.J."/>
            <person name="Gomes A.C."/>
            <person name="Makela M.R."/>
            <person name="Stajich J."/>
            <person name="Grigoriev I.V."/>
            <person name="Mortensen U.H."/>
            <person name="De Vries R.P."/>
            <person name="Baker S.E."/>
            <person name="Andersen M.R."/>
        </authorList>
    </citation>
    <scope>NUCLEOTIDE SEQUENCE [LARGE SCALE GENOMIC DNA]</scope>
    <source>
        <strain evidence="1 2">CBS 588.65</strain>
    </source>
</reference>
<name>A0ABR4GZ38_9EURO</name>
<sequence>MISKQIYHPESFPSSTVAQVCSVSLASVLCYALETNGHIQKARLERKTRSCDHRNTFWDQLSRVQLTKRALDELNR</sequence>
<comment type="caution">
    <text evidence="1">The sequence shown here is derived from an EMBL/GenBank/DDBJ whole genome shotgun (WGS) entry which is preliminary data.</text>
</comment>
<gene>
    <name evidence="1" type="ORF">BJX63DRAFT_409180</name>
</gene>
<dbReference type="Proteomes" id="UP001610334">
    <property type="component" value="Unassembled WGS sequence"/>
</dbReference>
<protein>
    <submittedName>
        <fullName evidence="1">Uncharacterized protein</fullName>
    </submittedName>
</protein>
<accession>A0ABR4GZ38</accession>
<evidence type="ECO:0000313" key="1">
    <source>
        <dbReference type="EMBL" id="KAL2808473.1"/>
    </source>
</evidence>